<keyword evidence="1 2" id="KW-0129">CBS domain</keyword>
<dbReference type="InterPro" id="IPR051257">
    <property type="entry name" value="Diverse_CBS-Domain"/>
</dbReference>
<dbReference type="Gene3D" id="3.10.580.10">
    <property type="entry name" value="CBS-domain"/>
    <property type="match status" value="1"/>
</dbReference>
<evidence type="ECO:0000259" key="3">
    <source>
        <dbReference type="PROSITE" id="PS51371"/>
    </source>
</evidence>
<feature type="domain" description="CBS" evidence="3">
    <location>
        <begin position="97"/>
        <end position="151"/>
    </location>
</feature>
<evidence type="ECO:0000256" key="2">
    <source>
        <dbReference type="PROSITE-ProRule" id="PRU00703"/>
    </source>
</evidence>
<proteinExistence type="predicted"/>
<keyword evidence="5" id="KW-1185">Reference proteome</keyword>
<dbReference type="PANTHER" id="PTHR43080">
    <property type="entry name" value="CBS DOMAIN-CONTAINING PROTEIN CBSX3, MITOCHONDRIAL"/>
    <property type="match status" value="1"/>
</dbReference>
<evidence type="ECO:0000313" key="4">
    <source>
        <dbReference type="EMBL" id="WNR45337.1"/>
    </source>
</evidence>
<dbReference type="PROSITE" id="PS51371">
    <property type="entry name" value="CBS"/>
    <property type="match status" value="2"/>
</dbReference>
<protein>
    <submittedName>
        <fullName evidence="4">CBS domain-containing protein</fullName>
    </submittedName>
</protein>
<accession>A0AA96RND8</accession>
<dbReference type="InterPro" id="IPR000644">
    <property type="entry name" value="CBS_dom"/>
</dbReference>
<dbReference type="EMBL" id="CP130319">
    <property type="protein sequence ID" value="WNR45337.1"/>
    <property type="molecule type" value="Genomic_DNA"/>
</dbReference>
<dbReference type="SUPFAM" id="SSF54631">
    <property type="entry name" value="CBS-domain pair"/>
    <property type="match status" value="1"/>
</dbReference>
<dbReference type="KEGG" id="proo:MJB10_04150"/>
<sequence>MKAQDMMVRQVFKVKEDDTVRVVIEKFLTHRISGLPVVNDRNEVVAYISDGDIMRYIGKHDDYLFGTYLYTAIIKGDNEEFHERVCNLLPMNVMKIAQKKVIAVDIDEDIEQIAAILGKKRIKKLPVLKRGVLAGIISRGDVIRHAFQSLL</sequence>
<dbReference type="Proteomes" id="UP001304650">
    <property type="component" value="Chromosome"/>
</dbReference>
<feature type="domain" description="CBS" evidence="3">
    <location>
        <begin position="7"/>
        <end position="63"/>
    </location>
</feature>
<name>A0AA96RND8_9BACL</name>
<organism evidence="4 5">
    <name type="scientific">Paenibacillus roseopurpureus</name>
    <dbReference type="NCBI Taxonomy" id="2918901"/>
    <lineage>
        <taxon>Bacteria</taxon>
        <taxon>Bacillati</taxon>
        <taxon>Bacillota</taxon>
        <taxon>Bacilli</taxon>
        <taxon>Bacillales</taxon>
        <taxon>Paenibacillaceae</taxon>
        <taxon>Paenibacillus</taxon>
    </lineage>
</organism>
<dbReference type="InterPro" id="IPR046342">
    <property type="entry name" value="CBS_dom_sf"/>
</dbReference>
<dbReference type="RefSeq" id="WP_314802000.1">
    <property type="nucleotide sequence ID" value="NZ_CP130319.1"/>
</dbReference>
<dbReference type="AlphaFoldDB" id="A0AA96RND8"/>
<evidence type="ECO:0000256" key="1">
    <source>
        <dbReference type="ARBA" id="ARBA00023122"/>
    </source>
</evidence>
<dbReference type="PANTHER" id="PTHR43080:SF2">
    <property type="entry name" value="CBS DOMAIN-CONTAINING PROTEIN"/>
    <property type="match status" value="1"/>
</dbReference>
<dbReference type="Pfam" id="PF00571">
    <property type="entry name" value="CBS"/>
    <property type="match status" value="2"/>
</dbReference>
<evidence type="ECO:0000313" key="5">
    <source>
        <dbReference type="Proteomes" id="UP001304650"/>
    </source>
</evidence>
<dbReference type="SMART" id="SM00116">
    <property type="entry name" value="CBS"/>
    <property type="match status" value="2"/>
</dbReference>
<reference evidence="4" key="1">
    <citation type="submission" date="2022-02" db="EMBL/GenBank/DDBJ databases">
        <title>Paenibacillus sp. MBLB1832 Whole Genome Shotgun Sequencing.</title>
        <authorList>
            <person name="Hwang C.Y."/>
            <person name="Cho E.-S."/>
            <person name="Seo M.-J."/>
        </authorList>
    </citation>
    <scope>NUCLEOTIDE SEQUENCE</scope>
    <source>
        <strain evidence="4">MBLB1832</strain>
    </source>
</reference>
<gene>
    <name evidence="4" type="ORF">MJB10_04150</name>
</gene>